<dbReference type="EMBL" id="DWXO01000070">
    <property type="protein sequence ID" value="HJB80728.1"/>
    <property type="molecule type" value="Genomic_DNA"/>
</dbReference>
<feature type="transmembrane region" description="Helical" evidence="4">
    <location>
        <begin position="24"/>
        <end position="45"/>
    </location>
</feature>
<keyword evidence="3 4" id="KW-0472">Membrane</keyword>
<dbReference type="InterPro" id="IPR005543">
    <property type="entry name" value="PASTA_dom"/>
</dbReference>
<dbReference type="InterPro" id="IPR005311">
    <property type="entry name" value="PBP_dimer"/>
</dbReference>
<dbReference type="GO" id="GO:0008658">
    <property type="term" value="F:penicillin binding"/>
    <property type="evidence" value="ECO:0007669"/>
    <property type="project" value="InterPro"/>
</dbReference>
<evidence type="ECO:0000256" key="3">
    <source>
        <dbReference type="ARBA" id="ARBA00023136"/>
    </source>
</evidence>
<dbReference type="InterPro" id="IPR001460">
    <property type="entry name" value="PCN-bd_Tpept"/>
</dbReference>
<dbReference type="Pfam" id="PF03717">
    <property type="entry name" value="PBP_dimer"/>
    <property type="match status" value="1"/>
</dbReference>
<dbReference type="Gene3D" id="3.40.710.10">
    <property type="entry name" value="DD-peptidase/beta-lactamase superfamily"/>
    <property type="match status" value="1"/>
</dbReference>
<dbReference type="SUPFAM" id="SSF56601">
    <property type="entry name" value="beta-lactamase/transpeptidase-like"/>
    <property type="match status" value="1"/>
</dbReference>
<evidence type="ECO:0000313" key="6">
    <source>
        <dbReference type="EMBL" id="HJB80728.1"/>
    </source>
</evidence>
<dbReference type="InterPro" id="IPR012338">
    <property type="entry name" value="Beta-lactam/transpept-like"/>
</dbReference>
<keyword evidence="4" id="KW-1133">Transmembrane helix</keyword>
<evidence type="ECO:0000256" key="2">
    <source>
        <dbReference type="ARBA" id="ARBA00007171"/>
    </source>
</evidence>
<dbReference type="InterPro" id="IPR050515">
    <property type="entry name" value="Beta-lactam/transpept"/>
</dbReference>
<evidence type="ECO:0000256" key="1">
    <source>
        <dbReference type="ARBA" id="ARBA00004370"/>
    </source>
</evidence>
<dbReference type="Gene3D" id="3.30.10.20">
    <property type="match status" value="2"/>
</dbReference>
<protein>
    <submittedName>
        <fullName evidence="6">PASTA domain-containing protein</fullName>
    </submittedName>
</protein>
<proteinExistence type="inferred from homology"/>
<sequence>MAEKRKKGTRIIRQRPDRRANRTILIRSLFLMALFGLVVFVPLFFKLWQIQISQHDYYQELAVQQQTRDSTVTANRGTIYDSQGAVLAMSATVYNVQLSPKDLMETQETYREKVEDAQENGGTLPDYPEPTDQFVAENLAALLDLEVEDVMSHLENKNSQYEIIKYRVEPEESEAVQAFITENHLSHGIYLMPTSKRYYPKGSLAAHVVGWVNPNTDNVGAYGLEAQFEEELSGQTGRVVTAKDGVGTELLYRFEDYYDATDGNNLTLTIDATIQSYCESILQEGVEQFDVQDGAFCLVMDPNTGAILGWANSPTFDLNDPWTVSDPVLLQYLEDIKSGGYTKEEAYTKALAEGATAQEAYDAAIQEAEKDVLYSQWANKTVTSSYEPGSTFKSIVLAAALEEGVVSESDHFFCTGVAQVEGWTGDPIRCSDRDGHGDQDLAKAVANSCNPAFIEIGKRLGAEKFYDYLEDFGFLETTGIDMQGETTGVIWSREKFTNVDLAVASFGQRFQVTPLQLITAASAVVNGGHLMRPYVVSQITDADGNVLQHTEPTEVRQVISEQTSERCRTILEKVVDGGTGKNAAVEGYRIGGKTGSSQTLKGEDHTIVSFLGFAPADDPQVVILLAYDSPKPNSPGSNYTEDLWYISGGNMAALKAGELMEKILDYLGVEKTYSATADVIVPNLTGLTEADATTSLKKNNLSIRVVGDGDTVTGQIPASGATIPGGSEVVVYMGAEVPTDQVQVPSVIGLNVEQAKAKLSAQGLYLKASGASEFGSTVVAYEQSVQAGTSVDRGTTIEVRFTDSTASGAGL</sequence>
<dbReference type="SUPFAM" id="SSF56519">
    <property type="entry name" value="Penicillin binding protein dimerisation domain"/>
    <property type="match status" value="1"/>
</dbReference>
<keyword evidence="4" id="KW-0812">Transmembrane</keyword>
<comment type="similarity">
    <text evidence="2">Belongs to the transpeptidase family.</text>
</comment>
<dbReference type="GO" id="GO:0071555">
    <property type="term" value="P:cell wall organization"/>
    <property type="evidence" value="ECO:0007669"/>
    <property type="project" value="TreeGrafter"/>
</dbReference>
<dbReference type="AlphaFoldDB" id="A0A9D2MN47"/>
<evidence type="ECO:0000313" key="7">
    <source>
        <dbReference type="Proteomes" id="UP000823921"/>
    </source>
</evidence>
<comment type="subcellular location">
    <subcellularLocation>
        <location evidence="1">Membrane</location>
    </subcellularLocation>
</comment>
<gene>
    <name evidence="6" type="ORF">H9712_07065</name>
</gene>
<accession>A0A9D2MN47</accession>
<evidence type="ECO:0000256" key="4">
    <source>
        <dbReference type="SAM" id="Phobius"/>
    </source>
</evidence>
<dbReference type="PANTHER" id="PTHR30627">
    <property type="entry name" value="PEPTIDOGLYCAN D,D-TRANSPEPTIDASE"/>
    <property type="match status" value="1"/>
</dbReference>
<dbReference type="PANTHER" id="PTHR30627:SF1">
    <property type="entry name" value="PEPTIDOGLYCAN D,D-TRANSPEPTIDASE FTSI"/>
    <property type="match status" value="1"/>
</dbReference>
<comment type="caution">
    <text evidence="6">The sequence shown here is derived from an EMBL/GenBank/DDBJ whole genome shotgun (WGS) entry which is preliminary data.</text>
</comment>
<reference evidence="6" key="1">
    <citation type="journal article" date="2021" name="PeerJ">
        <title>Extensive microbial diversity within the chicken gut microbiome revealed by metagenomics and culture.</title>
        <authorList>
            <person name="Gilroy R."/>
            <person name="Ravi A."/>
            <person name="Getino M."/>
            <person name="Pursley I."/>
            <person name="Horton D.L."/>
            <person name="Alikhan N.F."/>
            <person name="Baker D."/>
            <person name="Gharbi K."/>
            <person name="Hall N."/>
            <person name="Watson M."/>
            <person name="Adriaenssens E.M."/>
            <person name="Foster-Nyarko E."/>
            <person name="Jarju S."/>
            <person name="Secka A."/>
            <person name="Antonio M."/>
            <person name="Oren A."/>
            <person name="Chaudhuri R.R."/>
            <person name="La Ragione R."/>
            <person name="Hildebrand F."/>
            <person name="Pallen M.J."/>
        </authorList>
    </citation>
    <scope>NUCLEOTIDE SEQUENCE</scope>
    <source>
        <strain evidence="6">CHK192-8294</strain>
    </source>
</reference>
<dbReference type="Pfam" id="PF00905">
    <property type="entry name" value="Transpeptidase"/>
    <property type="match status" value="1"/>
</dbReference>
<dbReference type="GO" id="GO:0005886">
    <property type="term" value="C:plasma membrane"/>
    <property type="evidence" value="ECO:0007669"/>
    <property type="project" value="TreeGrafter"/>
</dbReference>
<dbReference type="Gene3D" id="3.90.1310.10">
    <property type="entry name" value="Penicillin-binding protein 2a (Domain 2)"/>
    <property type="match status" value="1"/>
</dbReference>
<dbReference type="SUPFAM" id="SSF54184">
    <property type="entry name" value="Penicillin-binding protein 2x (pbp-2x), c-terminal domain"/>
    <property type="match status" value="1"/>
</dbReference>
<name>A0A9D2MN47_9FIRM</name>
<reference evidence="6" key="2">
    <citation type="submission" date="2021-04" db="EMBL/GenBank/DDBJ databases">
        <authorList>
            <person name="Gilroy R."/>
        </authorList>
    </citation>
    <scope>NUCLEOTIDE SEQUENCE</scope>
    <source>
        <strain evidence="6">CHK192-8294</strain>
    </source>
</reference>
<feature type="domain" description="PASTA" evidence="5">
    <location>
        <begin position="675"/>
        <end position="735"/>
    </location>
</feature>
<dbReference type="Proteomes" id="UP000823921">
    <property type="component" value="Unassembled WGS sequence"/>
</dbReference>
<dbReference type="PROSITE" id="PS51178">
    <property type="entry name" value="PASTA"/>
    <property type="match status" value="2"/>
</dbReference>
<dbReference type="CDD" id="cd06577">
    <property type="entry name" value="PASTA_pknB"/>
    <property type="match status" value="1"/>
</dbReference>
<dbReference type="InterPro" id="IPR036138">
    <property type="entry name" value="PBP_dimer_sf"/>
</dbReference>
<organism evidence="6 7">
    <name type="scientific">Candidatus Flavonifractor intestinigallinarum</name>
    <dbReference type="NCBI Taxonomy" id="2838586"/>
    <lineage>
        <taxon>Bacteria</taxon>
        <taxon>Bacillati</taxon>
        <taxon>Bacillota</taxon>
        <taxon>Clostridia</taxon>
        <taxon>Eubacteriales</taxon>
        <taxon>Oscillospiraceae</taxon>
        <taxon>Flavonifractor</taxon>
    </lineage>
</organism>
<dbReference type="Pfam" id="PF03793">
    <property type="entry name" value="PASTA"/>
    <property type="match status" value="2"/>
</dbReference>
<dbReference type="CDD" id="cd06576">
    <property type="entry name" value="PASTA_Pbp2x-like_1"/>
    <property type="match status" value="1"/>
</dbReference>
<feature type="domain" description="PASTA" evidence="5">
    <location>
        <begin position="738"/>
        <end position="803"/>
    </location>
</feature>
<evidence type="ECO:0000259" key="5">
    <source>
        <dbReference type="PROSITE" id="PS51178"/>
    </source>
</evidence>
<dbReference type="SMART" id="SM00740">
    <property type="entry name" value="PASTA"/>
    <property type="match status" value="2"/>
</dbReference>